<accession>A0ABD0Y0I3</accession>
<evidence type="ECO:0000313" key="7">
    <source>
        <dbReference type="Proteomes" id="UP001558652"/>
    </source>
</evidence>
<gene>
    <name evidence="6" type="ORF">AAG570_004904</name>
</gene>
<sequence length="188" mass="21459">MDLLVEKTSEEIGEIWQNYHRYKDGLAAVMPGHVYKTLRARGQTYPTFLLPLPRSEGYEFVVTQFHNNEVHFALLAEYQLHKENAPECMSLTYYAELLDTKDIVLMRGEFDSVRLSVLEAQCLANTLQLYYCGPEHPERTRLLKTFNANPAKFDHMELIAAMENVGFGEMPGPMGKHPKPPASPQPKS</sequence>
<dbReference type="PANTHER" id="PTHR13126:SF0">
    <property type="entry name" value="ATP SYNTHASE MITOCHONDRIAL F1 COMPLEX ASSEMBLY FACTOR 1"/>
    <property type="match status" value="1"/>
</dbReference>
<comment type="subcellular location">
    <subcellularLocation>
        <location evidence="1">Mitochondrion</location>
    </subcellularLocation>
</comment>
<proteinExistence type="inferred from homology"/>
<dbReference type="EMBL" id="JBFDAA010000017">
    <property type="protein sequence ID" value="KAL1116430.1"/>
    <property type="molecule type" value="Genomic_DNA"/>
</dbReference>
<dbReference type="InterPro" id="IPR010591">
    <property type="entry name" value="ATP11"/>
</dbReference>
<protein>
    <recommendedName>
        <fullName evidence="8">ATP synthase mitochondrial F1 complex assembly factor 1</fullName>
    </recommendedName>
</protein>
<comment type="similarity">
    <text evidence="2">Belongs to the ATP11 family.</text>
</comment>
<evidence type="ECO:0000256" key="3">
    <source>
        <dbReference type="ARBA" id="ARBA00022946"/>
    </source>
</evidence>
<evidence type="ECO:0000256" key="4">
    <source>
        <dbReference type="ARBA" id="ARBA00023128"/>
    </source>
</evidence>
<keyword evidence="7" id="KW-1185">Reference proteome</keyword>
<dbReference type="Proteomes" id="UP001558652">
    <property type="component" value="Unassembled WGS sequence"/>
</dbReference>
<dbReference type="PANTHER" id="PTHR13126">
    <property type="entry name" value="CHAPERONE ATP11"/>
    <property type="match status" value="1"/>
</dbReference>
<dbReference type="GO" id="GO:0005739">
    <property type="term" value="C:mitochondrion"/>
    <property type="evidence" value="ECO:0007669"/>
    <property type="project" value="UniProtKB-SubCell"/>
</dbReference>
<name>A0ABD0Y0I3_9HEMI</name>
<feature type="region of interest" description="Disordered" evidence="5">
    <location>
        <begin position="169"/>
        <end position="188"/>
    </location>
</feature>
<dbReference type="Pfam" id="PF06644">
    <property type="entry name" value="ATP11"/>
    <property type="match status" value="1"/>
</dbReference>
<reference evidence="6 7" key="1">
    <citation type="submission" date="2024-07" db="EMBL/GenBank/DDBJ databases">
        <title>Chromosome-level genome assembly of the water stick insect Ranatra chinensis (Heteroptera: Nepidae).</title>
        <authorList>
            <person name="Liu X."/>
        </authorList>
    </citation>
    <scope>NUCLEOTIDE SEQUENCE [LARGE SCALE GENOMIC DNA]</scope>
    <source>
        <strain evidence="6">Cailab_2021Rc</strain>
        <tissue evidence="6">Muscle</tissue>
    </source>
</reference>
<keyword evidence="3" id="KW-0809">Transit peptide</keyword>
<dbReference type="AlphaFoldDB" id="A0ABD0Y0I3"/>
<evidence type="ECO:0000256" key="1">
    <source>
        <dbReference type="ARBA" id="ARBA00004173"/>
    </source>
</evidence>
<comment type="caution">
    <text evidence="6">The sequence shown here is derived from an EMBL/GenBank/DDBJ whole genome shotgun (WGS) entry which is preliminary data.</text>
</comment>
<organism evidence="6 7">
    <name type="scientific">Ranatra chinensis</name>
    <dbReference type="NCBI Taxonomy" id="642074"/>
    <lineage>
        <taxon>Eukaryota</taxon>
        <taxon>Metazoa</taxon>
        <taxon>Ecdysozoa</taxon>
        <taxon>Arthropoda</taxon>
        <taxon>Hexapoda</taxon>
        <taxon>Insecta</taxon>
        <taxon>Pterygota</taxon>
        <taxon>Neoptera</taxon>
        <taxon>Paraneoptera</taxon>
        <taxon>Hemiptera</taxon>
        <taxon>Heteroptera</taxon>
        <taxon>Panheteroptera</taxon>
        <taxon>Nepomorpha</taxon>
        <taxon>Nepidae</taxon>
        <taxon>Ranatrinae</taxon>
        <taxon>Ranatra</taxon>
    </lineage>
</organism>
<keyword evidence="4" id="KW-0496">Mitochondrion</keyword>
<evidence type="ECO:0000256" key="2">
    <source>
        <dbReference type="ARBA" id="ARBA00009116"/>
    </source>
</evidence>
<evidence type="ECO:0000313" key="6">
    <source>
        <dbReference type="EMBL" id="KAL1116430.1"/>
    </source>
</evidence>
<evidence type="ECO:0000256" key="5">
    <source>
        <dbReference type="SAM" id="MobiDB-lite"/>
    </source>
</evidence>
<evidence type="ECO:0008006" key="8">
    <source>
        <dbReference type="Google" id="ProtNLM"/>
    </source>
</evidence>